<dbReference type="EMBL" id="CP110615">
    <property type="protein sequence ID" value="UZJ26359.1"/>
    <property type="molecule type" value="Genomic_DNA"/>
</dbReference>
<proteinExistence type="predicted"/>
<evidence type="ECO:0000313" key="1">
    <source>
        <dbReference type="EMBL" id="UZJ26359.1"/>
    </source>
</evidence>
<reference evidence="1" key="1">
    <citation type="submission" date="2022-10" db="EMBL/GenBank/DDBJ databases">
        <title>Rhodococcus sp.75.</title>
        <authorList>
            <person name="Sun M."/>
        </authorList>
    </citation>
    <scope>NUCLEOTIDE SEQUENCE</scope>
    <source>
        <strain evidence="1">75</strain>
    </source>
</reference>
<keyword evidence="2" id="KW-1185">Reference proteome</keyword>
<evidence type="ECO:0008006" key="3">
    <source>
        <dbReference type="Google" id="ProtNLM"/>
    </source>
</evidence>
<accession>A0ABY6P4D7</accession>
<dbReference type="Gene3D" id="3.40.50.2000">
    <property type="entry name" value="Glycogen Phosphorylase B"/>
    <property type="match status" value="1"/>
</dbReference>
<evidence type="ECO:0000313" key="2">
    <source>
        <dbReference type="Proteomes" id="UP001164965"/>
    </source>
</evidence>
<dbReference type="Proteomes" id="UP001164965">
    <property type="component" value="Chromosome"/>
</dbReference>
<sequence length="341" mass="35314">MTDGPVRGRPVVGHLVLGPAQHGVVRFAEGVLAALEHPGPVVRATSVAELGPGWTDRLAGCDLVHLQYTDALYAPRCEDAAATLVRLVGELGRPCSVTLHDLPQPGDGAALLVRRAACYRAVVRAAVGVVVSSEHESTLLDAVLRDDPGPVLRPRAVVPLPVEPHTPTLPEPGDGQVTVLGFLHPGKGHDDALDALAALPAGVGLVALGRPAPGHEDLPARLRERAGGRAVRVTGFVEDLAPHLRSAGVPLAPHRAVSASGSVGTWLSAGRRPLVPAGRYAAELLARSPGALWTYDTGGLTAALALALAEPERTWLAPEVVLGPSGVEVGQAYRRAWAGFA</sequence>
<gene>
    <name evidence="1" type="ORF">RHODO2019_08150</name>
</gene>
<protein>
    <recommendedName>
        <fullName evidence="3">Glycosyltransferase involved in cell wall biosynthesis</fullName>
    </recommendedName>
</protein>
<organism evidence="1 2">
    <name type="scientific">Rhodococcus antarcticus</name>
    <dbReference type="NCBI Taxonomy" id="2987751"/>
    <lineage>
        <taxon>Bacteria</taxon>
        <taxon>Bacillati</taxon>
        <taxon>Actinomycetota</taxon>
        <taxon>Actinomycetes</taxon>
        <taxon>Mycobacteriales</taxon>
        <taxon>Nocardiaceae</taxon>
        <taxon>Rhodococcus</taxon>
    </lineage>
</organism>
<name>A0ABY6P4D7_9NOCA</name>
<dbReference type="RefSeq" id="WP_265384463.1">
    <property type="nucleotide sequence ID" value="NZ_CP110615.1"/>
</dbReference>
<dbReference type="SUPFAM" id="SSF53756">
    <property type="entry name" value="UDP-Glycosyltransferase/glycogen phosphorylase"/>
    <property type="match status" value="1"/>
</dbReference>